<dbReference type="GO" id="GO:0008137">
    <property type="term" value="F:NADH dehydrogenase (ubiquinone) activity"/>
    <property type="evidence" value="ECO:0007669"/>
    <property type="project" value="UniProtKB-EC"/>
</dbReference>
<keyword evidence="10 18" id="KW-1278">Translocase</keyword>
<feature type="transmembrane region" description="Helical" evidence="18">
    <location>
        <begin position="144"/>
        <end position="162"/>
    </location>
</feature>
<evidence type="ECO:0000313" key="20">
    <source>
        <dbReference type="EMBL" id="BBB86760.1"/>
    </source>
</evidence>
<dbReference type="InterPro" id="IPR050175">
    <property type="entry name" value="Complex_I_Subunit_2"/>
</dbReference>
<dbReference type="InterPro" id="IPR001750">
    <property type="entry name" value="ND/Mrp_TM"/>
</dbReference>
<keyword evidence="13 18" id="KW-0520">NAD</keyword>
<dbReference type="Pfam" id="PF00361">
    <property type="entry name" value="Proton_antipo_M"/>
    <property type="match status" value="2"/>
</dbReference>
<evidence type="ECO:0000256" key="4">
    <source>
        <dbReference type="ARBA" id="ARBA00012944"/>
    </source>
</evidence>
<evidence type="ECO:0000256" key="2">
    <source>
        <dbReference type="ARBA" id="ARBA00004448"/>
    </source>
</evidence>
<proteinExistence type="inferred from homology"/>
<protein>
    <recommendedName>
        <fullName evidence="5 18">NADH-ubiquinone oxidoreductase chain 2</fullName>
        <ecNumber evidence="4 18">7.1.1.2</ecNumber>
    </recommendedName>
</protein>
<dbReference type="PANTHER" id="PTHR46552:SF1">
    <property type="entry name" value="NADH-UBIQUINONE OXIDOREDUCTASE CHAIN 2"/>
    <property type="match status" value="1"/>
</dbReference>
<keyword evidence="8 18" id="KW-0812">Transmembrane</keyword>
<keyword evidence="15 18" id="KW-0496">Mitochondrion</keyword>
<feature type="domain" description="NADH:quinone oxidoreductase/Mrp antiporter transmembrane" evidence="19">
    <location>
        <begin position="87"/>
        <end position="279"/>
    </location>
</feature>
<evidence type="ECO:0000256" key="9">
    <source>
        <dbReference type="ARBA" id="ARBA00022792"/>
    </source>
</evidence>
<evidence type="ECO:0000256" key="13">
    <source>
        <dbReference type="ARBA" id="ARBA00023027"/>
    </source>
</evidence>
<keyword evidence="14 18" id="KW-0830">Ubiquinone</keyword>
<evidence type="ECO:0000256" key="3">
    <source>
        <dbReference type="ARBA" id="ARBA00007012"/>
    </source>
</evidence>
<dbReference type="EMBL" id="LC341266">
    <property type="protein sequence ID" value="BBB86760.1"/>
    <property type="molecule type" value="Genomic_DNA"/>
</dbReference>
<evidence type="ECO:0000256" key="8">
    <source>
        <dbReference type="ARBA" id="ARBA00022692"/>
    </source>
</evidence>
<evidence type="ECO:0000256" key="11">
    <source>
        <dbReference type="ARBA" id="ARBA00022982"/>
    </source>
</evidence>
<evidence type="ECO:0000256" key="1">
    <source>
        <dbReference type="ARBA" id="ARBA00003257"/>
    </source>
</evidence>
<feature type="transmembrane region" description="Helical" evidence="18">
    <location>
        <begin position="230"/>
        <end position="249"/>
    </location>
</feature>
<evidence type="ECO:0000256" key="14">
    <source>
        <dbReference type="ARBA" id="ARBA00023075"/>
    </source>
</evidence>
<evidence type="ECO:0000256" key="7">
    <source>
        <dbReference type="ARBA" id="ARBA00022660"/>
    </source>
</evidence>
<feature type="transmembrane region" description="Helical" evidence="18">
    <location>
        <begin position="118"/>
        <end position="138"/>
    </location>
</feature>
<dbReference type="GO" id="GO:0005743">
    <property type="term" value="C:mitochondrial inner membrane"/>
    <property type="evidence" value="ECO:0007669"/>
    <property type="project" value="UniProtKB-SubCell"/>
</dbReference>
<comment type="subcellular location">
    <subcellularLocation>
        <location evidence="2 18">Mitochondrion inner membrane</location>
        <topology evidence="2 18">Multi-pass membrane protein</topology>
    </subcellularLocation>
</comment>
<evidence type="ECO:0000256" key="5">
    <source>
        <dbReference type="ARBA" id="ARBA00021008"/>
    </source>
</evidence>
<dbReference type="EC" id="7.1.1.2" evidence="4 18"/>
<gene>
    <name evidence="20" type="primary">ND2</name>
</gene>
<keyword evidence="11 18" id="KW-0249">Electron transport</keyword>
<keyword evidence="7 18" id="KW-0679">Respiratory chain</keyword>
<reference evidence="20" key="1">
    <citation type="submission" date="2017-12" db="EMBL/GenBank/DDBJ databases">
        <title>Characterization and phylogenetic analysis of the mitochondrial genome of northern shrimp Pandalus borealis.</title>
        <authorList>
            <person name="Li J.T."/>
            <person name="Xiao J."/>
        </authorList>
    </citation>
    <scope>NUCLEOTIDE SEQUENCE</scope>
    <source>
        <tissue evidence="20">Muscle</tissue>
    </source>
</reference>
<evidence type="ECO:0000259" key="19">
    <source>
        <dbReference type="Pfam" id="PF00361"/>
    </source>
</evidence>
<feature type="transmembrane region" description="Helical" evidence="18">
    <location>
        <begin position="61"/>
        <end position="81"/>
    </location>
</feature>
<dbReference type="PANTHER" id="PTHR46552">
    <property type="entry name" value="NADH-UBIQUINONE OXIDOREDUCTASE CHAIN 2"/>
    <property type="match status" value="1"/>
</dbReference>
<keyword evidence="6" id="KW-0813">Transport</keyword>
<feature type="transmembrane region" description="Helical" evidence="18">
    <location>
        <begin position="261"/>
        <end position="285"/>
    </location>
</feature>
<evidence type="ECO:0000256" key="10">
    <source>
        <dbReference type="ARBA" id="ARBA00022967"/>
    </source>
</evidence>
<comment type="function">
    <text evidence="1">Core subunit of the mitochondrial membrane respiratory chain NADH dehydrogenase (Complex I) that is believed to belong to the minimal assembly required for catalysis. Complex I functions in the transfer of electrons from NADH to the respiratory chain. The immediate electron acceptor for the enzyme is believed to be ubiquinone.</text>
</comment>
<comment type="similarity">
    <text evidence="3 18">Belongs to the complex I subunit 2 family.</text>
</comment>
<dbReference type="GO" id="GO:0006120">
    <property type="term" value="P:mitochondrial electron transport, NADH to ubiquinone"/>
    <property type="evidence" value="ECO:0007669"/>
    <property type="project" value="InterPro"/>
</dbReference>
<evidence type="ECO:0000256" key="16">
    <source>
        <dbReference type="ARBA" id="ARBA00023136"/>
    </source>
</evidence>
<organism evidence="20">
    <name type="scientific">Pandalus borealis</name>
    <name type="common">Northern red shrimp</name>
    <dbReference type="NCBI Taxonomy" id="6703"/>
    <lineage>
        <taxon>Eukaryota</taxon>
        <taxon>Metazoa</taxon>
        <taxon>Ecdysozoa</taxon>
        <taxon>Arthropoda</taxon>
        <taxon>Crustacea</taxon>
        <taxon>Multicrustacea</taxon>
        <taxon>Malacostraca</taxon>
        <taxon>Eumalacostraca</taxon>
        <taxon>Eucarida</taxon>
        <taxon>Decapoda</taxon>
        <taxon>Pleocyemata</taxon>
        <taxon>Caridea</taxon>
        <taxon>Pandaloidea</taxon>
        <taxon>Pandalidae</taxon>
        <taxon>Pandalus</taxon>
    </lineage>
</organism>
<keyword evidence="12 18" id="KW-1133">Transmembrane helix</keyword>
<evidence type="ECO:0000256" key="15">
    <source>
        <dbReference type="ARBA" id="ARBA00023128"/>
    </source>
</evidence>
<keyword evidence="16 18" id="KW-0472">Membrane</keyword>
<comment type="function">
    <text evidence="18">Core subunit of the mitochondrial membrane respiratory chain NADH dehydrogenase (Complex I) which catalyzes electron transfer from NADH through the respiratory chain, using ubiquinone as an electron acceptor. Essential for the catalytic activity and assembly of complex I.</text>
</comment>
<sequence>MLTNPSRMLFMCTLMLGVLIAISSPSWFTAWIGLELNLLSFIPIISSKLNMYAAEAALKYFLIQALGSAAILASSPTLLLFNSSPNLLISIALLLKMGAAPLHLWFPPVMQGIGWGQCIVLMTIQKIAPMLLLSYHINSPITEIIFLSSILSGLAGGLGGLNQTLLRKIMAYSSINHMAWMLAAVYFNTPLWTNYFFIYSIVSTSVVLILHQGQIFHFNQTLSFSHQNSLLKLTMLFSLLSLGGVPPFLGFLPKMMVMNELAVGGGFIWLTVLLSSALITLFYYLRIIMTSLTIATPKMKVGLAPISLPMLTTISFINLIPLATPMSTLIPF</sequence>
<comment type="catalytic activity">
    <reaction evidence="17 18">
        <text>a ubiquinone + NADH + 5 H(+)(in) = a ubiquinol + NAD(+) + 4 H(+)(out)</text>
        <dbReference type="Rhea" id="RHEA:29091"/>
        <dbReference type="Rhea" id="RHEA-COMP:9565"/>
        <dbReference type="Rhea" id="RHEA-COMP:9566"/>
        <dbReference type="ChEBI" id="CHEBI:15378"/>
        <dbReference type="ChEBI" id="CHEBI:16389"/>
        <dbReference type="ChEBI" id="CHEBI:17976"/>
        <dbReference type="ChEBI" id="CHEBI:57540"/>
        <dbReference type="ChEBI" id="CHEBI:57945"/>
        <dbReference type="EC" id="7.1.1.2"/>
    </reaction>
</comment>
<dbReference type="InterPro" id="IPR003917">
    <property type="entry name" value="NADH_UbQ_OxRdtase_chain2"/>
</dbReference>
<feature type="transmembrane region" description="Helical" evidence="18">
    <location>
        <begin position="193"/>
        <end position="210"/>
    </location>
</feature>
<keyword evidence="9 18" id="KW-0999">Mitochondrion inner membrane</keyword>
<feature type="transmembrane region" description="Helical" evidence="18">
    <location>
        <begin position="306"/>
        <end position="324"/>
    </location>
</feature>
<evidence type="ECO:0000256" key="6">
    <source>
        <dbReference type="ARBA" id="ARBA00022448"/>
    </source>
</evidence>
<dbReference type="AlphaFoldDB" id="A0A348AE54"/>
<accession>A0A348AE54</accession>
<evidence type="ECO:0000256" key="12">
    <source>
        <dbReference type="ARBA" id="ARBA00022989"/>
    </source>
</evidence>
<evidence type="ECO:0000256" key="18">
    <source>
        <dbReference type="RuleBase" id="RU003403"/>
    </source>
</evidence>
<feature type="domain" description="NADH:quinone oxidoreductase/Mrp antiporter transmembrane" evidence="19">
    <location>
        <begin position="24"/>
        <end position="82"/>
    </location>
</feature>
<name>A0A348AE54_PANBO</name>
<geneLocation type="mitochondrion" evidence="20"/>
<dbReference type="PRINTS" id="PR01436">
    <property type="entry name" value="NADHDHGNASE2"/>
</dbReference>
<evidence type="ECO:0000256" key="17">
    <source>
        <dbReference type="ARBA" id="ARBA00049551"/>
    </source>
</evidence>
<feature type="transmembrane region" description="Helical" evidence="18">
    <location>
        <begin position="87"/>
        <end position="106"/>
    </location>
</feature>